<evidence type="ECO:0000256" key="2">
    <source>
        <dbReference type="SAM" id="Phobius"/>
    </source>
</evidence>
<gene>
    <name evidence="6" type="ORF">CRG98_000781</name>
</gene>
<feature type="transmembrane region" description="Helical" evidence="2">
    <location>
        <begin position="846"/>
        <end position="867"/>
    </location>
</feature>
<keyword evidence="2" id="KW-0812">Transmembrane</keyword>
<name>A0A2I0LDQ6_PUNGR</name>
<keyword evidence="2" id="KW-0472">Membrane</keyword>
<organism evidence="6 7">
    <name type="scientific">Punica granatum</name>
    <name type="common">Pomegranate</name>
    <dbReference type="NCBI Taxonomy" id="22663"/>
    <lineage>
        <taxon>Eukaryota</taxon>
        <taxon>Viridiplantae</taxon>
        <taxon>Streptophyta</taxon>
        <taxon>Embryophyta</taxon>
        <taxon>Tracheophyta</taxon>
        <taxon>Spermatophyta</taxon>
        <taxon>Magnoliopsida</taxon>
        <taxon>eudicotyledons</taxon>
        <taxon>Gunneridae</taxon>
        <taxon>Pentapetalae</taxon>
        <taxon>rosids</taxon>
        <taxon>malvids</taxon>
        <taxon>Myrtales</taxon>
        <taxon>Lythraceae</taxon>
        <taxon>Punica</taxon>
    </lineage>
</organism>
<dbReference type="Proteomes" id="UP000233551">
    <property type="component" value="Unassembled WGS sequence"/>
</dbReference>
<dbReference type="PANTHER" id="PTHR11439:SF470">
    <property type="entry name" value="CYSTEINE-RICH RLK (RECEPTOR-LIKE PROTEIN KINASE) 8"/>
    <property type="match status" value="1"/>
</dbReference>
<evidence type="ECO:0000313" key="7">
    <source>
        <dbReference type="Proteomes" id="UP000233551"/>
    </source>
</evidence>
<accession>A0A2I0LDQ6</accession>
<feature type="domain" description="Retroviral polymerase SH3-like" evidence="5">
    <location>
        <begin position="300"/>
        <end position="333"/>
    </location>
</feature>
<dbReference type="InterPro" id="IPR043502">
    <property type="entry name" value="DNA/RNA_pol_sf"/>
</dbReference>
<evidence type="ECO:0000259" key="5">
    <source>
        <dbReference type="Pfam" id="PF25597"/>
    </source>
</evidence>
<dbReference type="PANTHER" id="PTHR11439">
    <property type="entry name" value="GAG-POL-RELATED RETROTRANSPOSON"/>
    <property type="match status" value="1"/>
</dbReference>
<dbReference type="Pfam" id="PF07727">
    <property type="entry name" value="RVT_2"/>
    <property type="match status" value="2"/>
</dbReference>
<feature type="compositionally biased region" description="Basic and acidic residues" evidence="1">
    <location>
        <begin position="195"/>
        <end position="207"/>
    </location>
</feature>
<evidence type="ECO:0008006" key="8">
    <source>
        <dbReference type="Google" id="ProtNLM"/>
    </source>
</evidence>
<evidence type="ECO:0000256" key="1">
    <source>
        <dbReference type="SAM" id="MobiDB-lite"/>
    </source>
</evidence>
<evidence type="ECO:0000313" key="6">
    <source>
        <dbReference type="EMBL" id="PKI78821.1"/>
    </source>
</evidence>
<protein>
    <recommendedName>
        <fullName evidence="8">Reverse transcriptase Ty1/copia-type domain-containing protein</fullName>
    </recommendedName>
</protein>
<dbReference type="STRING" id="22663.A0A2I0LDQ6"/>
<feature type="domain" description="Retrotransposon Copia-like N-terminal" evidence="4">
    <location>
        <begin position="18"/>
        <end position="58"/>
    </location>
</feature>
<dbReference type="EMBL" id="PGOL01000035">
    <property type="protein sequence ID" value="PKI78821.1"/>
    <property type="molecule type" value="Genomic_DNA"/>
</dbReference>
<dbReference type="CDD" id="cd09272">
    <property type="entry name" value="RNase_HI_RT_Ty1"/>
    <property type="match status" value="1"/>
</dbReference>
<dbReference type="AlphaFoldDB" id="A0A2I0LDQ6"/>
<evidence type="ECO:0000259" key="3">
    <source>
        <dbReference type="Pfam" id="PF07727"/>
    </source>
</evidence>
<proteinExistence type="predicted"/>
<sequence>MADMKPVDVTSPYFVNYSDNPGVALIPAVLDGQNCQTWAKATIRALEAKNKTGFIDGSGAVVHANDAKMMWDEIKQQFARGNAPRGQQIKTSICNLKQSGQQVVDYYSKLKSLWDELEGYLKTAECSCGGCTCGAVDQMARNKEVDKLHQFLMGLDTDIFATVRDSNAITVERLVIKDQIAGNFTATLQIKISEEKEETGQDKEGQPSEKATSNQAGHAIVHQGTTGRNVTIIGISEDQLSKLVTLFGDCATMSEQIAGNVILPNYLTDWVLDIGASMHMTGNVDLLLDVRDLTHTISIGIPDGWKLYDLETEEIFVSQDVVFHEEVFPFNKMQNAPVQPVLGPGNQLNWGDQMGNFDLNLSSEEDQTSPMFRPSDNPGPFVNGVALKSVYFRGRNGPKFVLNFSARFDWVTEDTEPSSLTSPSSPDLTELRETPNANLLIVSPPDSGENQRLLLVTTDSSSSRLKHTCRPPAWQKDYDCRIATTEPPPSTALTDSKISLDVICRLLIEMLSPGVILKLLVIVTGGKLCKQSCLHLSENGTWVITDLPHGKQVIGCKWVYKVKRNVDGSIERYKARLVAKGYTQIEGLDFDEIFAPVAKLSYGFNQSSADYSLFVYNKAGVILVILVYVDDLILTGNDLAHCEKFKKYLDDCFSIKDLGKLRYFLRIEVARQPYCLFLCQRKYSLDILQETGMLGARPSSFPMEQHLRLNSESGEDLQDPSSYRRLVGRLIYLTITRPELSYPVHILSQFMQRPKQAHWDAALRVLRYLKQSPGNGILLRRPSSLSITAYCDSDCAACPMTRMSLTGYFIMLGGCPISWKTKEQSTVARSSAEAEYRSMASTTAELFWLLSLLASIGVPIASAMTLYCDNMAALHIAANPVFHERTKYIEIDCHFIREYAQANVSFLVNDR</sequence>
<keyword evidence="7" id="KW-1185">Reference proteome</keyword>
<keyword evidence="2" id="KW-1133">Transmembrane helix</keyword>
<dbReference type="InterPro" id="IPR013103">
    <property type="entry name" value="RVT_2"/>
</dbReference>
<comment type="caution">
    <text evidence="6">The sequence shown here is derived from an EMBL/GenBank/DDBJ whole genome shotgun (WGS) entry which is preliminary data.</text>
</comment>
<dbReference type="Pfam" id="PF25597">
    <property type="entry name" value="SH3_retrovirus"/>
    <property type="match status" value="1"/>
</dbReference>
<evidence type="ECO:0000259" key="4">
    <source>
        <dbReference type="Pfam" id="PF14244"/>
    </source>
</evidence>
<feature type="domain" description="Reverse transcriptase Ty1/copia-type" evidence="3">
    <location>
        <begin position="539"/>
        <end position="601"/>
    </location>
</feature>
<reference evidence="6 7" key="1">
    <citation type="submission" date="2017-11" db="EMBL/GenBank/DDBJ databases">
        <title>De-novo sequencing of pomegranate (Punica granatum L.) genome.</title>
        <authorList>
            <person name="Akparov Z."/>
            <person name="Amiraslanov A."/>
            <person name="Hajiyeva S."/>
            <person name="Abbasov M."/>
            <person name="Kaur K."/>
            <person name="Hamwieh A."/>
            <person name="Solovyev V."/>
            <person name="Salamov A."/>
            <person name="Braich B."/>
            <person name="Kosarev P."/>
            <person name="Mahmoud A."/>
            <person name="Hajiyev E."/>
            <person name="Babayeva S."/>
            <person name="Izzatullayeva V."/>
            <person name="Mammadov A."/>
            <person name="Mammadov A."/>
            <person name="Sharifova S."/>
            <person name="Ojaghi J."/>
            <person name="Eynullazada K."/>
            <person name="Bayramov B."/>
            <person name="Abdulazimova A."/>
            <person name="Shahmuradov I."/>
        </authorList>
    </citation>
    <scope>NUCLEOTIDE SEQUENCE [LARGE SCALE GENOMIC DNA]</scope>
    <source>
        <strain evidence="7">cv. AG2017</strain>
        <tissue evidence="6">Leaf</tissue>
    </source>
</reference>
<feature type="domain" description="Reverse transcriptase Ty1/copia-type" evidence="3">
    <location>
        <begin position="602"/>
        <end position="704"/>
    </location>
</feature>
<dbReference type="InterPro" id="IPR029472">
    <property type="entry name" value="Copia-like_N"/>
</dbReference>
<dbReference type="Pfam" id="PF14244">
    <property type="entry name" value="Retrotran_gag_3"/>
    <property type="match status" value="1"/>
</dbReference>
<dbReference type="InterPro" id="IPR057670">
    <property type="entry name" value="SH3_retrovirus"/>
</dbReference>
<feature type="region of interest" description="Disordered" evidence="1">
    <location>
        <begin position="195"/>
        <end position="216"/>
    </location>
</feature>
<dbReference type="SUPFAM" id="SSF56672">
    <property type="entry name" value="DNA/RNA polymerases"/>
    <property type="match status" value="1"/>
</dbReference>